<feature type="compositionally biased region" description="Pro residues" evidence="9">
    <location>
        <begin position="340"/>
        <end position="356"/>
    </location>
</feature>
<dbReference type="GO" id="GO:0001889">
    <property type="term" value="P:liver development"/>
    <property type="evidence" value="ECO:0007669"/>
    <property type="project" value="Ensembl"/>
</dbReference>
<dbReference type="GO" id="GO:0050729">
    <property type="term" value="P:positive regulation of inflammatory response"/>
    <property type="evidence" value="ECO:0007669"/>
    <property type="project" value="Ensembl"/>
</dbReference>
<dbReference type="GO" id="GO:1902034">
    <property type="term" value="P:negative regulation of hematopoietic stem cell proliferation"/>
    <property type="evidence" value="ECO:0007669"/>
    <property type="project" value="Ensembl"/>
</dbReference>
<evidence type="ECO:0000256" key="7">
    <source>
        <dbReference type="ARBA" id="ARBA00023242"/>
    </source>
</evidence>
<dbReference type="GO" id="GO:0002070">
    <property type="term" value="P:epithelial cell maturation"/>
    <property type="evidence" value="ECO:0007669"/>
    <property type="project" value="Ensembl"/>
</dbReference>
<dbReference type="GO" id="GO:0050872">
    <property type="term" value="P:white fat cell differentiation"/>
    <property type="evidence" value="ECO:0007669"/>
    <property type="project" value="Ensembl"/>
</dbReference>
<dbReference type="GO" id="GO:0045786">
    <property type="term" value="P:negative regulation of cell cycle"/>
    <property type="evidence" value="ECO:0007669"/>
    <property type="project" value="Ensembl"/>
</dbReference>
<dbReference type="PROSITE" id="PS50217">
    <property type="entry name" value="BZIP"/>
    <property type="match status" value="1"/>
</dbReference>
<dbReference type="GO" id="GO:0071425">
    <property type="term" value="P:hematopoietic stem cell proliferation"/>
    <property type="evidence" value="ECO:0007669"/>
    <property type="project" value="Ensembl"/>
</dbReference>
<feature type="compositionally biased region" description="Gly residues" evidence="9">
    <location>
        <begin position="402"/>
        <end position="411"/>
    </location>
</feature>
<dbReference type="GO" id="GO:0030851">
    <property type="term" value="P:granulocyte differentiation"/>
    <property type="evidence" value="ECO:0007669"/>
    <property type="project" value="Ensembl"/>
</dbReference>
<dbReference type="GO" id="GO:0045600">
    <property type="term" value="P:positive regulation of fat cell differentiation"/>
    <property type="evidence" value="ECO:0007669"/>
    <property type="project" value="Ensembl"/>
</dbReference>
<dbReference type="Pfam" id="PF07716">
    <property type="entry name" value="bZIP_2"/>
    <property type="match status" value="1"/>
</dbReference>
<dbReference type="InterPro" id="IPR031106">
    <property type="entry name" value="C/EBP"/>
</dbReference>
<evidence type="ECO:0000256" key="5">
    <source>
        <dbReference type="ARBA" id="ARBA00023159"/>
    </source>
</evidence>
<dbReference type="GO" id="GO:0071285">
    <property type="term" value="P:cellular response to lithium ion"/>
    <property type="evidence" value="ECO:0007669"/>
    <property type="project" value="Ensembl"/>
</dbReference>
<gene>
    <name evidence="11" type="primary">CEBPA</name>
</gene>
<dbReference type="GO" id="GO:0031490">
    <property type="term" value="F:chromatin DNA binding"/>
    <property type="evidence" value="ECO:0007669"/>
    <property type="project" value="Ensembl"/>
</dbReference>
<dbReference type="PANTHER" id="PTHR23334:SF5">
    <property type="entry name" value="CCAAT_ENHANCER-BINDING PROTEIN ALPHA"/>
    <property type="match status" value="1"/>
</dbReference>
<dbReference type="FunFam" id="1.20.5.170:FF:000028">
    <property type="entry name" value="CCAAT/enhancer-binding protein beta"/>
    <property type="match status" value="1"/>
</dbReference>
<dbReference type="GO" id="GO:0010628">
    <property type="term" value="P:positive regulation of gene expression"/>
    <property type="evidence" value="ECO:0007669"/>
    <property type="project" value="Ensembl"/>
</dbReference>
<evidence type="ECO:0000256" key="8">
    <source>
        <dbReference type="SAM" id="Coils"/>
    </source>
</evidence>
<dbReference type="GO" id="GO:0036488">
    <property type="term" value="C:CHOP-C/EBP complex"/>
    <property type="evidence" value="ECO:0007669"/>
    <property type="project" value="Ensembl"/>
</dbReference>
<dbReference type="GO" id="GO:1990647">
    <property type="term" value="C:C/EBP complex"/>
    <property type="evidence" value="ECO:0007669"/>
    <property type="project" value="Ensembl"/>
</dbReference>
<dbReference type="GO" id="GO:0043032">
    <property type="term" value="P:positive regulation of macrophage activation"/>
    <property type="evidence" value="ECO:0007669"/>
    <property type="project" value="Ensembl"/>
</dbReference>
<comment type="subcellular location">
    <subcellularLocation>
        <location evidence="1">Nucleus</location>
    </subcellularLocation>
</comment>
<keyword evidence="4" id="KW-0238">DNA-binding</keyword>
<evidence type="ECO:0000256" key="4">
    <source>
        <dbReference type="ARBA" id="ARBA00023125"/>
    </source>
</evidence>
<dbReference type="GO" id="GO:0042593">
    <property type="term" value="P:glucose homeostasis"/>
    <property type="evidence" value="ECO:0007669"/>
    <property type="project" value="Ensembl"/>
</dbReference>
<feature type="compositionally biased region" description="Low complexity" evidence="9">
    <location>
        <begin position="188"/>
        <end position="198"/>
    </location>
</feature>
<feature type="region of interest" description="Disordered" evidence="9">
    <location>
        <begin position="1"/>
        <end position="215"/>
    </location>
</feature>
<feature type="coiled-coil region" evidence="8">
    <location>
        <begin position="457"/>
        <end position="498"/>
    </location>
</feature>
<dbReference type="GO" id="GO:0001228">
    <property type="term" value="F:DNA-binding transcription activator activity, RNA polymerase II-specific"/>
    <property type="evidence" value="ECO:0007669"/>
    <property type="project" value="Ensembl"/>
</dbReference>
<reference evidence="11" key="2">
    <citation type="submission" date="2025-08" db="UniProtKB">
        <authorList>
            <consortium name="Ensembl"/>
        </authorList>
    </citation>
    <scope>IDENTIFICATION</scope>
</reference>
<feature type="compositionally biased region" description="Pro residues" evidence="9">
    <location>
        <begin position="199"/>
        <end position="208"/>
    </location>
</feature>
<dbReference type="GO" id="GO:0071356">
    <property type="term" value="P:cellular response to tumor necrosis factor"/>
    <property type="evidence" value="ECO:0007669"/>
    <property type="project" value="Ensembl"/>
</dbReference>
<dbReference type="GO" id="GO:0030225">
    <property type="term" value="P:macrophage differentiation"/>
    <property type="evidence" value="ECO:0007669"/>
    <property type="project" value="Ensembl"/>
</dbReference>
<evidence type="ECO:0000313" key="11">
    <source>
        <dbReference type="Ensembl" id="ENSPANP00000052361.1"/>
    </source>
</evidence>
<dbReference type="GO" id="GO:0000050">
    <property type="term" value="P:urea cycle"/>
    <property type="evidence" value="ECO:0007669"/>
    <property type="project" value="Ensembl"/>
</dbReference>
<reference evidence="11 12" key="1">
    <citation type="submission" date="2012-03" db="EMBL/GenBank/DDBJ databases">
        <title>Whole Genome Assembly of Papio anubis.</title>
        <authorList>
            <person name="Liu Y.L."/>
            <person name="Abraham K.A."/>
            <person name="Akbar H.A."/>
            <person name="Ali S.A."/>
            <person name="Anosike U.A."/>
            <person name="Aqrawi P.A."/>
            <person name="Arias F.A."/>
            <person name="Attaway T.A."/>
            <person name="Awwad R.A."/>
            <person name="Babu C.B."/>
            <person name="Bandaranaike D.B."/>
            <person name="Battles P.B."/>
            <person name="Bell A.B."/>
            <person name="Beltran B.B."/>
            <person name="Berhane-Mersha D.B."/>
            <person name="Bess C.B."/>
            <person name="Bickham C.B."/>
            <person name="Bolden T.B."/>
            <person name="Carter K.C."/>
            <person name="Chau D.C."/>
            <person name="Chavez A.C."/>
            <person name="Clerc-Blankenburg K.C."/>
            <person name="Coyle M.C."/>
            <person name="Dao M.D."/>
            <person name="Davila M.L.D."/>
            <person name="Davy-Carroll L.D."/>
            <person name="Denson S.D."/>
            <person name="Dinh H.D."/>
            <person name="Fernandez S.F."/>
            <person name="Fernando P.F."/>
            <person name="Forbes L.F."/>
            <person name="Francis C.F."/>
            <person name="Francisco L.F."/>
            <person name="Fu Q.F."/>
            <person name="Garcia-Iii R.G."/>
            <person name="Garrett T.G."/>
            <person name="Gross S.G."/>
            <person name="Gubbala S.G."/>
            <person name="Hirani K.H."/>
            <person name="Hogues M.H."/>
            <person name="Hollins B.H."/>
            <person name="Jackson L.J."/>
            <person name="Javaid M.J."/>
            <person name="Jhangiani S.J."/>
            <person name="Johnson A.J."/>
            <person name="Johnson B.J."/>
            <person name="Jones J.J."/>
            <person name="Joshi V.J."/>
            <person name="Kalu J.K."/>
            <person name="Khan N.K."/>
            <person name="Korchina V.K."/>
            <person name="Kovar C.K."/>
            <person name="Lago L.L."/>
            <person name="Lara F.L."/>
            <person name="Le T.-K.L."/>
            <person name="Lee S.L."/>
            <person name="Legall-Iii F.L."/>
            <person name="Lemon S.L."/>
            <person name="Liu J.L."/>
            <person name="Liu Y.-S.L."/>
            <person name="Liyanage D.L."/>
            <person name="Lopez J.L."/>
            <person name="Lorensuhewa L.L."/>
            <person name="Mata R.M."/>
            <person name="Mathew T.M."/>
            <person name="Mercado C.M."/>
            <person name="Mercado I.M."/>
            <person name="Morales K.M."/>
            <person name="Morgan M.M."/>
            <person name="Munidasa M.M."/>
            <person name="Ngo D.N."/>
            <person name="Nguyen L.N."/>
            <person name="Nguyen T.N."/>
            <person name="Nguyen N.N."/>
            <person name="Obregon M.O."/>
            <person name="Okwuonu G.O."/>
            <person name="Ongeri F.O."/>
            <person name="Onwere C.O."/>
            <person name="Osifeso I.O."/>
            <person name="Parra A.P."/>
            <person name="Patil S.P."/>
            <person name="Perez A.P."/>
            <person name="Perez Y.P."/>
            <person name="Pham C.P."/>
            <person name="Pu L.-L.P."/>
            <person name="Puazo M.P."/>
            <person name="Quiroz J.Q."/>
            <person name="Rouhana J.R."/>
            <person name="Ruiz M.R."/>
            <person name="Ruiz S.-J.R."/>
            <person name="Saada N.S."/>
            <person name="Santibanez J.S."/>
            <person name="Scheel M.S."/>
            <person name="Schneider B.S."/>
            <person name="Simmons D.S."/>
            <person name="Sisson I.S."/>
            <person name="Tang L.-Y.T."/>
            <person name="Thornton R.T."/>
            <person name="Tisius J.T."/>
            <person name="Toledanes G.T."/>
            <person name="Trejos Z.T."/>
            <person name="Usmani K.U."/>
            <person name="Varghese R.V."/>
            <person name="Vattathil S.V."/>
            <person name="Vee V.V."/>
            <person name="Walker D.W."/>
            <person name="Weissenberger G.W."/>
            <person name="White C.W."/>
            <person name="Williams A.W."/>
            <person name="Woodworth J.W."/>
            <person name="Wright R.W."/>
            <person name="Zhu Y.Z."/>
            <person name="Han Y.H."/>
            <person name="Newsham I.N."/>
            <person name="Nazareth L.N."/>
            <person name="Worley K.W."/>
            <person name="Muzny D.M."/>
            <person name="Rogers J.R."/>
            <person name="Gibbs R.G."/>
        </authorList>
    </citation>
    <scope>NUCLEOTIDE SEQUENCE [LARGE SCALE GENOMIC DNA]</scope>
</reference>
<dbReference type="GO" id="GO:0007219">
    <property type="term" value="P:Notch signaling pathway"/>
    <property type="evidence" value="ECO:0007669"/>
    <property type="project" value="Ensembl"/>
</dbReference>
<keyword evidence="6" id="KW-0804">Transcription</keyword>
<proteinExistence type="inferred from homology"/>
<dbReference type="GO" id="GO:0055088">
    <property type="term" value="P:lipid homeostasis"/>
    <property type="evidence" value="ECO:0007669"/>
    <property type="project" value="Ensembl"/>
</dbReference>
<dbReference type="GO" id="GO:0097009">
    <property type="term" value="P:energy homeostasis"/>
    <property type="evidence" value="ECO:0007669"/>
    <property type="project" value="Ensembl"/>
</dbReference>
<dbReference type="Gene3D" id="1.20.5.170">
    <property type="match status" value="1"/>
</dbReference>
<feature type="region of interest" description="Disordered" evidence="9">
    <location>
        <begin position="374"/>
        <end position="441"/>
    </location>
</feature>
<feature type="region of interest" description="Disordered" evidence="9">
    <location>
        <begin position="337"/>
        <end position="358"/>
    </location>
</feature>
<dbReference type="GO" id="GO:0000122">
    <property type="term" value="P:negative regulation of transcription by RNA polymerase II"/>
    <property type="evidence" value="ECO:0007669"/>
    <property type="project" value="Ensembl"/>
</dbReference>
<comment type="similarity">
    <text evidence="2">Belongs to the bZIP family. C/EBP subfamily.</text>
</comment>
<evidence type="ECO:0000256" key="1">
    <source>
        <dbReference type="ARBA" id="ARBA00004123"/>
    </source>
</evidence>
<dbReference type="OMA" id="CEQEHSI"/>
<dbReference type="GO" id="GO:0007005">
    <property type="term" value="P:mitochondrion organization"/>
    <property type="evidence" value="ECO:0007669"/>
    <property type="project" value="Ensembl"/>
</dbReference>
<dbReference type="GO" id="GO:0050873">
    <property type="term" value="P:brown fat cell differentiation"/>
    <property type="evidence" value="ECO:0007669"/>
    <property type="project" value="Ensembl"/>
</dbReference>
<dbReference type="GO" id="GO:0042802">
    <property type="term" value="F:identical protein binding"/>
    <property type="evidence" value="ECO:0007669"/>
    <property type="project" value="Ensembl"/>
</dbReference>
<dbReference type="SMART" id="SM00338">
    <property type="entry name" value="BRLZ"/>
    <property type="match status" value="1"/>
</dbReference>
<keyword evidence="8" id="KW-0175">Coiled coil</keyword>
<feature type="region of interest" description="Disordered" evidence="9">
    <location>
        <begin position="246"/>
        <end position="268"/>
    </location>
</feature>
<dbReference type="GeneTree" id="ENSGT00940000162646"/>
<evidence type="ECO:0000313" key="12">
    <source>
        <dbReference type="Proteomes" id="UP000028761"/>
    </source>
</evidence>
<keyword evidence="5" id="KW-0010">Activator</keyword>
<dbReference type="Proteomes" id="UP000028761">
    <property type="component" value="Chromosome 20"/>
</dbReference>
<feature type="compositionally biased region" description="Low complexity" evidence="9">
    <location>
        <begin position="60"/>
        <end position="71"/>
    </location>
</feature>
<dbReference type="SUPFAM" id="SSF57959">
    <property type="entry name" value="Leucine zipper domain"/>
    <property type="match status" value="1"/>
</dbReference>
<feature type="compositionally biased region" description="Pro residues" evidence="9">
    <location>
        <begin position="381"/>
        <end position="395"/>
    </location>
</feature>
<evidence type="ECO:0000256" key="2">
    <source>
        <dbReference type="ARBA" id="ARBA00006951"/>
    </source>
</evidence>
<dbReference type="GO" id="GO:0045669">
    <property type="term" value="P:positive regulation of osteoblast differentiation"/>
    <property type="evidence" value="ECO:0007669"/>
    <property type="project" value="Ensembl"/>
</dbReference>
<dbReference type="GO" id="GO:0097677">
    <property type="term" value="F:STAT family protein binding"/>
    <property type="evidence" value="ECO:0007669"/>
    <property type="project" value="Ensembl"/>
</dbReference>
<evidence type="ECO:0000256" key="3">
    <source>
        <dbReference type="ARBA" id="ARBA00023015"/>
    </source>
</evidence>
<feature type="compositionally biased region" description="Polar residues" evidence="9">
    <location>
        <begin position="176"/>
        <end position="185"/>
    </location>
</feature>
<dbReference type="GO" id="GO:0005654">
    <property type="term" value="C:nucleoplasm"/>
    <property type="evidence" value="ECO:0007669"/>
    <property type="project" value="Ensembl"/>
</dbReference>
<dbReference type="GO" id="GO:0008203">
    <property type="term" value="P:cholesterol metabolic process"/>
    <property type="evidence" value="ECO:0007669"/>
    <property type="project" value="Ensembl"/>
</dbReference>
<dbReference type="GO" id="GO:0000978">
    <property type="term" value="F:RNA polymerase II cis-regulatory region sequence-specific DNA binding"/>
    <property type="evidence" value="ECO:0007669"/>
    <property type="project" value="Ensembl"/>
</dbReference>
<dbReference type="GO" id="GO:0030324">
    <property type="term" value="P:lung development"/>
    <property type="evidence" value="ECO:0007669"/>
    <property type="project" value="Ensembl"/>
</dbReference>
<dbReference type="GO" id="GO:0019900">
    <property type="term" value="F:kinase binding"/>
    <property type="evidence" value="ECO:0007669"/>
    <property type="project" value="Ensembl"/>
</dbReference>
<dbReference type="GO" id="GO:0001892">
    <property type="term" value="P:embryonic placenta development"/>
    <property type="evidence" value="ECO:0007669"/>
    <property type="project" value="Ensembl"/>
</dbReference>
<feature type="compositionally biased region" description="Low complexity" evidence="9">
    <location>
        <begin position="80"/>
        <end position="100"/>
    </location>
</feature>
<dbReference type="AlphaFoldDB" id="A0A8I5NRW3"/>
<evidence type="ECO:0000259" key="10">
    <source>
        <dbReference type="PROSITE" id="PS50217"/>
    </source>
</evidence>
<accession>A0A8I5NRW3</accession>
<dbReference type="GO" id="GO:0048839">
    <property type="term" value="P:inner ear development"/>
    <property type="evidence" value="ECO:0007669"/>
    <property type="project" value="Ensembl"/>
</dbReference>
<evidence type="ECO:0000256" key="9">
    <source>
        <dbReference type="SAM" id="MobiDB-lite"/>
    </source>
</evidence>
<dbReference type="CDD" id="cd14711">
    <property type="entry name" value="bZIP_CEBPA"/>
    <property type="match status" value="1"/>
</dbReference>
<evidence type="ECO:0000256" key="6">
    <source>
        <dbReference type="ARBA" id="ARBA00023163"/>
    </source>
</evidence>
<keyword evidence="12" id="KW-1185">Reference proteome</keyword>
<keyword evidence="7" id="KW-0539">Nucleus</keyword>
<dbReference type="GO" id="GO:0070102">
    <property type="term" value="P:interleukin-6-mediated signaling pathway"/>
    <property type="evidence" value="ECO:0007669"/>
    <property type="project" value="Ensembl"/>
</dbReference>
<dbReference type="InterPro" id="IPR046347">
    <property type="entry name" value="bZIP_sf"/>
</dbReference>
<dbReference type="GO" id="GO:0006351">
    <property type="term" value="P:DNA-templated transcription"/>
    <property type="evidence" value="ECO:0007669"/>
    <property type="project" value="InterPro"/>
</dbReference>
<feature type="domain" description="BZIP" evidence="10">
    <location>
        <begin position="439"/>
        <end position="502"/>
    </location>
</feature>
<dbReference type="InterPro" id="IPR004827">
    <property type="entry name" value="bZIP"/>
</dbReference>
<dbReference type="Ensembl" id="ENSPANT00000069053.1">
    <property type="protein sequence ID" value="ENSPANP00000052361.1"/>
    <property type="gene ID" value="ENSPANG00000043187.1"/>
</dbReference>
<keyword evidence="3" id="KW-0805">Transcription regulation</keyword>
<sequence>MQPRDTPGLPAVAEYGCLGEAGGGGPRHQPRGRRGDSWAGGGAWSERRGSAGRAGGGGRCAAACLGSAALGPAHSPLHPGSALGPSGRRAAAARGQRPPRTLGGDAAAGYKSWAGAGRAIRDPELRGRGRAGSPGGRRRRPAQAGGRRGSPCRENSSSPMESADFYEAEPRPPMSSHLQSPQHAPSSAAFGFPRGAGPAQPPAPPAAPEPLGGICEHETSIDISAYIDPAAFNDEFLADLFQHSRQQEKAKAAAGPAGGGGGGDFDYPGAPAGPGGAVMPGGAHGPPPGYGCAAAGYLDGRLEPLYERVGAPALRPLVIKQEPREEDEAKQLALAGLFPYQPPPPPPPSHPHPPPAHLAAPHLQFQIAHCGQTTMHLQPGHPTPPPTPVPSPHPAPALGAAGLPGPGGTLKGLGAAHPDLRASGGGGAGKAKKSVDKNSNEYRVRRERNNIAVRKSRDKAKQRNVETQQKVLELTSDNDRLRKRVEQLSRELDTLRGIFRQLPESSLVKAMGNCA</sequence>
<reference evidence="11" key="3">
    <citation type="submission" date="2025-09" db="UniProtKB">
        <authorList>
            <consortium name="Ensembl"/>
        </authorList>
    </citation>
    <scope>IDENTIFICATION</scope>
</reference>
<name>A0A8I5NRW3_PAPAN</name>
<protein>
    <submittedName>
        <fullName evidence="11">CCAAT enhancer binding protein alpha</fullName>
    </submittedName>
</protein>
<dbReference type="PANTHER" id="PTHR23334">
    <property type="entry name" value="CCAAT/ENHANCER BINDING PROTEIN"/>
    <property type="match status" value="1"/>
</dbReference>
<organism evidence="11 12">
    <name type="scientific">Papio anubis</name>
    <name type="common">Olive baboon</name>
    <dbReference type="NCBI Taxonomy" id="9555"/>
    <lineage>
        <taxon>Eukaryota</taxon>
        <taxon>Metazoa</taxon>
        <taxon>Chordata</taxon>
        <taxon>Craniata</taxon>
        <taxon>Vertebrata</taxon>
        <taxon>Euteleostomi</taxon>
        <taxon>Mammalia</taxon>
        <taxon>Eutheria</taxon>
        <taxon>Euarchontoglires</taxon>
        <taxon>Primates</taxon>
        <taxon>Haplorrhini</taxon>
        <taxon>Catarrhini</taxon>
        <taxon>Cercopithecidae</taxon>
        <taxon>Cercopithecinae</taxon>
        <taxon>Papio</taxon>
    </lineage>
</organism>